<feature type="compositionally biased region" description="Basic and acidic residues" evidence="1">
    <location>
        <begin position="1"/>
        <end position="14"/>
    </location>
</feature>
<evidence type="ECO:0000256" key="1">
    <source>
        <dbReference type="SAM" id="MobiDB-lite"/>
    </source>
</evidence>
<gene>
    <name evidence="2" type="ORF">METZ01_LOCUS6160</name>
</gene>
<dbReference type="AlphaFoldDB" id="A0A381NFE2"/>
<organism evidence="2">
    <name type="scientific">marine metagenome</name>
    <dbReference type="NCBI Taxonomy" id="408172"/>
    <lineage>
        <taxon>unclassified sequences</taxon>
        <taxon>metagenomes</taxon>
        <taxon>ecological metagenomes</taxon>
    </lineage>
</organism>
<name>A0A381NFE2_9ZZZZ</name>
<dbReference type="EMBL" id="UINC01000325">
    <property type="protein sequence ID" value="SUZ53306.1"/>
    <property type="molecule type" value="Genomic_DNA"/>
</dbReference>
<feature type="region of interest" description="Disordered" evidence="1">
    <location>
        <begin position="1"/>
        <end position="37"/>
    </location>
</feature>
<feature type="non-terminal residue" evidence="2">
    <location>
        <position position="37"/>
    </location>
</feature>
<protein>
    <submittedName>
        <fullName evidence="2">Uncharacterized protein</fullName>
    </submittedName>
</protein>
<reference evidence="2" key="1">
    <citation type="submission" date="2018-05" db="EMBL/GenBank/DDBJ databases">
        <authorList>
            <person name="Lanie J.A."/>
            <person name="Ng W.-L."/>
            <person name="Kazmierczak K.M."/>
            <person name="Andrzejewski T.M."/>
            <person name="Davidsen T.M."/>
            <person name="Wayne K.J."/>
            <person name="Tettelin H."/>
            <person name="Glass J.I."/>
            <person name="Rusch D."/>
            <person name="Podicherti R."/>
            <person name="Tsui H.-C.T."/>
            <person name="Winkler M.E."/>
        </authorList>
    </citation>
    <scope>NUCLEOTIDE SEQUENCE</scope>
</reference>
<accession>A0A381NFE2</accession>
<feature type="compositionally biased region" description="Polar residues" evidence="1">
    <location>
        <begin position="19"/>
        <end position="30"/>
    </location>
</feature>
<evidence type="ECO:0000313" key="2">
    <source>
        <dbReference type="EMBL" id="SUZ53306.1"/>
    </source>
</evidence>
<proteinExistence type="predicted"/>
<sequence>MAKGPRESDGHPEEPDGQPENQAENQTESQGLEKELE</sequence>